<keyword evidence="3" id="KW-1185">Reference proteome</keyword>
<proteinExistence type="predicted"/>
<feature type="compositionally biased region" description="Polar residues" evidence="1">
    <location>
        <begin position="49"/>
        <end position="58"/>
    </location>
</feature>
<feature type="compositionally biased region" description="Basic and acidic residues" evidence="1">
    <location>
        <begin position="59"/>
        <end position="68"/>
    </location>
</feature>
<reference evidence="2 3" key="1">
    <citation type="submission" date="2015-01" db="EMBL/GenBank/DDBJ databases">
        <title>The Genome Sequence of Ochroconis gallopava CBS43764.</title>
        <authorList>
            <consortium name="The Broad Institute Genomics Platform"/>
            <person name="Cuomo C."/>
            <person name="de Hoog S."/>
            <person name="Gorbushina A."/>
            <person name="Stielow B."/>
            <person name="Teixiera M."/>
            <person name="Abouelleil A."/>
            <person name="Chapman S.B."/>
            <person name="Priest M."/>
            <person name="Young S.K."/>
            <person name="Wortman J."/>
            <person name="Nusbaum C."/>
            <person name="Birren B."/>
        </authorList>
    </citation>
    <scope>NUCLEOTIDE SEQUENCE [LARGE SCALE GENOMIC DNA]</scope>
    <source>
        <strain evidence="2 3">CBS 43764</strain>
    </source>
</reference>
<sequence length="128" mass="15138">MYAKADLVKHVKALYEYLDTIETARETWWQSKKELRAQLREDIARERQTQNFKAATQSERARQAQESAQERMNKLQAINARAMDMIENMLVAPYIAIVIRWLTGITRRNELDFVTQRTLQLSPVELRQ</sequence>
<evidence type="ECO:0000256" key="1">
    <source>
        <dbReference type="SAM" id="MobiDB-lite"/>
    </source>
</evidence>
<organism evidence="2 3">
    <name type="scientific">Verruconis gallopava</name>
    <dbReference type="NCBI Taxonomy" id="253628"/>
    <lineage>
        <taxon>Eukaryota</taxon>
        <taxon>Fungi</taxon>
        <taxon>Dikarya</taxon>
        <taxon>Ascomycota</taxon>
        <taxon>Pezizomycotina</taxon>
        <taxon>Dothideomycetes</taxon>
        <taxon>Pleosporomycetidae</taxon>
        <taxon>Venturiales</taxon>
        <taxon>Sympoventuriaceae</taxon>
        <taxon>Verruconis</taxon>
    </lineage>
</organism>
<dbReference type="HOGENOM" id="CLU_1961279_0_0_1"/>
<dbReference type="VEuPathDB" id="FungiDB:PV09_06950"/>
<protein>
    <submittedName>
        <fullName evidence="2">Uncharacterized protein</fullName>
    </submittedName>
</protein>
<evidence type="ECO:0000313" key="3">
    <source>
        <dbReference type="Proteomes" id="UP000053259"/>
    </source>
</evidence>
<dbReference type="RefSeq" id="XP_016211647.1">
    <property type="nucleotide sequence ID" value="XM_016360661.1"/>
</dbReference>
<dbReference type="InParanoid" id="A0A0D2A4R7"/>
<dbReference type="EMBL" id="KN847553">
    <property type="protein sequence ID" value="KIW01778.1"/>
    <property type="molecule type" value="Genomic_DNA"/>
</dbReference>
<name>A0A0D2A4R7_9PEZI</name>
<dbReference type="AlphaFoldDB" id="A0A0D2A4R7"/>
<dbReference type="Proteomes" id="UP000053259">
    <property type="component" value="Unassembled WGS sequence"/>
</dbReference>
<evidence type="ECO:0000313" key="2">
    <source>
        <dbReference type="EMBL" id="KIW01778.1"/>
    </source>
</evidence>
<dbReference type="GeneID" id="27314923"/>
<accession>A0A0D2A4R7</accession>
<gene>
    <name evidence="2" type="ORF">PV09_06950</name>
</gene>
<feature type="region of interest" description="Disordered" evidence="1">
    <location>
        <begin position="48"/>
        <end position="68"/>
    </location>
</feature>